<name>A0A8J5X7H3_DIALT</name>
<dbReference type="AlphaFoldDB" id="A0A8J5X7H3"/>
<reference evidence="2" key="1">
    <citation type="submission" date="2021-05" db="EMBL/GenBank/DDBJ databases">
        <title>The genome of the haptophyte Pavlova lutheri (Diacronema luteri, Pavlovales) - a model for lipid biosynthesis in eukaryotic algae.</title>
        <authorList>
            <person name="Hulatt C.J."/>
            <person name="Posewitz M.C."/>
        </authorList>
    </citation>
    <scope>NUCLEOTIDE SEQUENCE</scope>
    <source>
        <strain evidence="2">NIVA-4/92</strain>
    </source>
</reference>
<feature type="region of interest" description="Disordered" evidence="1">
    <location>
        <begin position="1"/>
        <end position="28"/>
    </location>
</feature>
<gene>
    <name evidence="2" type="ORF">KFE25_004288</name>
</gene>
<sequence length="200" mass="19886">MTAHVEPLPLPPPRPPPPPPSAPQSNVVARTAAAAAAFEATPAEAGATLLHVVTRDPATGELLGCAARLGSGPRAQPPPSAVLALLGTTIQSAILQPRRDAAAADPPANAEQLLTLAANDDDALHQPPYAVLTGRADVSAASVGSPSRADDAALAASLVAAQTLRSAAEPASGTTLGGFLAERVNAQGGSSASQQMLCRL</sequence>
<comment type="caution">
    <text evidence="2">The sequence shown here is derived from an EMBL/GenBank/DDBJ whole genome shotgun (WGS) entry which is preliminary data.</text>
</comment>
<evidence type="ECO:0000313" key="2">
    <source>
        <dbReference type="EMBL" id="KAG8458954.1"/>
    </source>
</evidence>
<evidence type="ECO:0000256" key="1">
    <source>
        <dbReference type="SAM" id="MobiDB-lite"/>
    </source>
</evidence>
<dbReference type="EMBL" id="JAGTXO010000046">
    <property type="protein sequence ID" value="KAG8458954.1"/>
    <property type="molecule type" value="Genomic_DNA"/>
</dbReference>
<keyword evidence="3" id="KW-1185">Reference proteome</keyword>
<feature type="compositionally biased region" description="Pro residues" evidence="1">
    <location>
        <begin position="8"/>
        <end position="22"/>
    </location>
</feature>
<protein>
    <submittedName>
        <fullName evidence="2">Uncharacterized protein</fullName>
    </submittedName>
</protein>
<proteinExistence type="predicted"/>
<accession>A0A8J5X7H3</accession>
<evidence type="ECO:0000313" key="3">
    <source>
        <dbReference type="Proteomes" id="UP000751190"/>
    </source>
</evidence>
<organism evidence="2 3">
    <name type="scientific">Diacronema lutheri</name>
    <name type="common">Unicellular marine alga</name>
    <name type="synonym">Monochrysis lutheri</name>
    <dbReference type="NCBI Taxonomy" id="2081491"/>
    <lineage>
        <taxon>Eukaryota</taxon>
        <taxon>Haptista</taxon>
        <taxon>Haptophyta</taxon>
        <taxon>Pavlovophyceae</taxon>
        <taxon>Pavlovales</taxon>
        <taxon>Pavlovaceae</taxon>
        <taxon>Diacronema</taxon>
    </lineage>
</organism>
<dbReference type="Proteomes" id="UP000751190">
    <property type="component" value="Unassembled WGS sequence"/>
</dbReference>